<organism evidence="2 3">
    <name type="scientific">Aquabacter spiritensis</name>
    <dbReference type="NCBI Taxonomy" id="933073"/>
    <lineage>
        <taxon>Bacteria</taxon>
        <taxon>Pseudomonadati</taxon>
        <taxon>Pseudomonadota</taxon>
        <taxon>Alphaproteobacteria</taxon>
        <taxon>Hyphomicrobiales</taxon>
        <taxon>Xanthobacteraceae</taxon>
        <taxon>Aquabacter</taxon>
    </lineage>
</organism>
<dbReference type="Proteomes" id="UP000294664">
    <property type="component" value="Unassembled WGS sequence"/>
</dbReference>
<proteinExistence type="predicted"/>
<sequence>MAPFGPPTAEGGPSPNPFPAPALYARFTAQARLRMATLCPAGRQTLRSEPELVMIPDLVCLGGGLGLFALCAVAVLAADLL</sequence>
<gene>
    <name evidence="2" type="ORF">EDC64_10772</name>
</gene>
<keyword evidence="1" id="KW-0472">Membrane</keyword>
<evidence type="ECO:0000313" key="2">
    <source>
        <dbReference type="EMBL" id="TCT04256.1"/>
    </source>
</evidence>
<feature type="transmembrane region" description="Helical" evidence="1">
    <location>
        <begin position="52"/>
        <end position="78"/>
    </location>
</feature>
<keyword evidence="1" id="KW-1133">Transmembrane helix</keyword>
<protein>
    <submittedName>
        <fullName evidence="2">Uncharacterized protein</fullName>
    </submittedName>
</protein>
<reference evidence="2 3" key="1">
    <citation type="submission" date="2019-03" db="EMBL/GenBank/DDBJ databases">
        <title>Genomic Encyclopedia of Type Strains, Phase IV (KMG-IV): sequencing the most valuable type-strain genomes for metagenomic binning, comparative biology and taxonomic classification.</title>
        <authorList>
            <person name="Goeker M."/>
        </authorList>
    </citation>
    <scope>NUCLEOTIDE SEQUENCE [LARGE SCALE GENOMIC DNA]</scope>
    <source>
        <strain evidence="2 3">DSM 9035</strain>
    </source>
</reference>
<keyword evidence="1" id="KW-0812">Transmembrane</keyword>
<keyword evidence="3" id="KW-1185">Reference proteome</keyword>
<accession>A0A4R3LVY4</accession>
<dbReference type="AlphaFoldDB" id="A0A4R3LVY4"/>
<dbReference type="EMBL" id="SMAI01000007">
    <property type="protein sequence ID" value="TCT04256.1"/>
    <property type="molecule type" value="Genomic_DNA"/>
</dbReference>
<evidence type="ECO:0000256" key="1">
    <source>
        <dbReference type="SAM" id="Phobius"/>
    </source>
</evidence>
<evidence type="ECO:0000313" key="3">
    <source>
        <dbReference type="Proteomes" id="UP000294664"/>
    </source>
</evidence>
<name>A0A4R3LVY4_9HYPH</name>
<comment type="caution">
    <text evidence="2">The sequence shown here is derived from an EMBL/GenBank/DDBJ whole genome shotgun (WGS) entry which is preliminary data.</text>
</comment>